<evidence type="ECO:0000313" key="1">
    <source>
        <dbReference type="EMBL" id="QHT91053.1"/>
    </source>
</evidence>
<protein>
    <submittedName>
        <fullName evidence="1">Uncharacterized protein</fullName>
    </submittedName>
</protein>
<accession>A0A6C0IHQ3</accession>
<sequence>MLLFNLTRHFKKHYQLLSTNSITFPENKYLLNKNVTGNDDKYEKNMTIVNITTTNEMEKIILLYNKKRILDILQNEKISTNAKLDIITTNIDKFDNYSIKPSNLKAGGLMKDSDFDF</sequence>
<dbReference type="EMBL" id="MN740162">
    <property type="protein sequence ID" value="QHT91053.1"/>
    <property type="molecule type" value="Genomic_DNA"/>
</dbReference>
<dbReference type="AlphaFoldDB" id="A0A6C0IHQ3"/>
<proteinExistence type="predicted"/>
<name>A0A6C0IHQ3_9ZZZZ</name>
<organism evidence="1">
    <name type="scientific">viral metagenome</name>
    <dbReference type="NCBI Taxonomy" id="1070528"/>
    <lineage>
        <taxon>unclassified sequences</taxon>
        <taxon>metagenomes</taxon>
        <taxon>organismal metagenomes</taxon>
    </lineage>
</organism>
<reference evidence="1" key="1">
    <citation type="journal article" date="2020" name="Nature">
        <title>Giant virus diversity and host interactions through global metagenomics.</title>
        <authorList>
            <person name="Schulz F."/>
            <person name="Roux S."/>
            <person name="Paez-Espino D."/>
            <person name="Jungbluth S."/>
            <person name="Walsh D.A."/>
            <person name="Denef V.J."/>
            <person name="McMahon K.D."/>
            <person name="Konstantinidis K.T."/>
            <person name="Eloe-Fadrosh E.A."/>
            <person name="Kyrpides N.C."/>
            <person name="Woyke T."/>
        </authorList>
    </citation>
    <scope>NUCLEOTIDE SEQUENCE</scope>
    <source>
        <strain evidence="1">GVMAG-M-3300023184-72</strain>
    </source>
</reference>